<dbReference type="GO" id="GO:0016787">
    <property type="term" value="F:hydrolase activity"/>
    <property type="evidence" value="ECO:0007669"/>
    <property type="project" value="UniProtKB-KW"/>
</dbReference>
<dbReference type="SUPFAM" id="SSF56601">
    <property type="entry name" value="beta-lactamase/transpeptidase-like"/>
    <property type="match status" value="1"/>
</dbReference>
<keyword evidence="2" id="KW-0378">Hydrolase</keyword>
<dbReference type="Pfam" id="PF00144">
    <property type="entry name" value="Beta-lactamase"/>
    <property type="match status" value="1"/>
</dbReference>
<feature type="domain" description="Beta-lactamase-related" evidence="1">
    <location>
        <begin position="58"/>
        <end position="318"/>
    </location>
</feature>
<evidence type="ECO:0000313" key="2">
    <source>
        <dbReference type="EMBL" id="MRV72863.1"/>
    </source>
</evidence>
<dbReference type="Proteomes" id="UP000446768">
    <property type="component" value="Unassembled WGS sequence"/>
</dbReference>
<evidence type="ECO:0000259" key="1">
    <source>
        <dbReference type="Pfam" id="PF00144"/>
    </source>
</evidence>
<dbReference type="InterPro" id="IPR001466">
    <property type="entry name" value="Beta-lactam-related"/>
</dbReference>
<gene>
    <name evidence="2" type="ORF">GJ700_14220</name>
</gene>
<dbReference type="AlphaFoldDB" id="A0A7X2INS0"/>
<comment type="caution">
    <text evidence="2">The sequence shown here is derived from an EMBL/GenBank/DDBJ whole genome shotgun (WGS) entry which is preliminary data.</text>
</comment>
<name>A0A7X2INS0_9BURK</name>
<dbReference type="Gene3D" id="3.40.710.10">
    <property type="entry name" value="DD-peptidase/beta-lactamase superfamily"/>
    <property type="match status" value="1"/>
</dbReference>
<sequence length="343" mass="38399">MLGDTSAAPVQQAGFNTRRLGEALAEFASGPVNFHGLVILRHGVLVAESYRTGRDRGLYQLLLRKRRFDASQLHDMRSVTRSVIGLLWGIAATQGKVPGMDTPVMALYPELKRLALRGKETVTVRHLLTNTCGLSWREINAGTLFNHELRLYWRTYAPYLFRRPLATPPGMRFNYNGCCTSLLAELLAKHTGMTLTEFARIHLFEPLGITQWEWRKDLRGRPLAFSGLRLRPADLARIGQFVLQRGQWQGRQLLPAAWVDEAIRPHVDTGDGRQYGYHWWLGKVDAIGRPHQWVGAIGNGGQRLYIVPALDLAVAITAGAYNSHAISQHCTALLKKIAAAVEH</sequence>
<reference evidence="2 3" key="1">
    <citation type="submission" date="2019-11" db="EMBL/GenBank/DDBJ databases">
        <title>Novel species isolated from a subtropical stream in China.</title>
        <authorList>
            <person name="Lu H."/>
        </authorList>
    </citation>
    <scope>NUCLEOTIDE SEQUENCE [LARGE SCALE GENOMIC DNA]</scope>
    <source>
        <strain evidence="2 3">FT92W</strain>
    </source>
</reference>
<proteinExistence type="predicted"/>
<dbReference type="PANTHER" id="PTHR43283:SF7">
    <property type="entry name" value="BETA-LACTAMASE-RELATED DOMAIN-CONTAINING PROTEIN"/>
    <property type="match status" value="1"/>
</dbReference>
<protein>
    <submittedName>
        <fullName evidence="2">Serine hydrolase</fullName>
    </submittedName>
</protein>
<accession>A0A7X2INS0</accession>
<keyword evidence="3" id="KW-1185">Reference proteome</keyword>
<dbReference type="InterPro" id="IPR050789">
    <property type="entry name" value="Diverse_Enzym_Activities"/>
</dbReference>
<dbReference type="PANTHER" id="PTHR43283">
    <property type="entry name" value="BETA-LACTAMASE-RELATED"/>
    <property type="match status" value="1"/>
</dbReference>
<organism evidence="2 3">
    <name type="scientific">Pseudoduganella rivuli</name>
    <dbReference type="NCBI Taxonomy" id="2666085"/>
    <lineage>
        <taxon>Bacteria</taxon>
        <taxon>Pseudomonadati</taxon>
        <taxon>Pseudomonadota</taxon>
        <taxon>Betaproteobacteria</taxon>
        <taxon>Burkholderiales</taxon>
        <taxon>Oxalobacteraceae</taxon>
        <taxon>Telluria group</taxon>
        <taxon>Pseudoduganella</taxon>
    </lineage>
</organism>
<evidence type="ECO:0000313" key="3">
    <source>
        <dbReference type="Proteomes" id="UP000446768"/>
    </source>
</evidence>
<dbReference type="InterPro" id="IPR012338">
    <property type="entry name" value="Beta-lactam/transpept-like"/>
</dbReference>
<dbReference type="EMBL" id="WKJJ01000008">
    <property type="protein sequence ID" value="MRV72863.1"/>
    <property type="molecule type" value="Genomic_DNA"/>
</dbReference>